<keyword evidence="2" id="KW-0418">Kinase</keyword>
<dbReference type="Gene3D" id="3.40.367.20">
    <property type="match status" value="1"/>
</dbReference>
<proteinExistence type="inferred from homology"/>
<dbReference type="CDD" id="cd24008">
    <property type="entry name" value="ASKHA_NBD_GLK"/>
    <property type="match status" value="1"/>
</dbReference>
<gene>
    <name evidence="4" type="ORF">PQU98_11300</name>
</gene>
<dbReference type="Pfam" id="PF02685">
    <property type="entry name" value="Glucokinase"/>
    <property type="match status" value="1"/>
</dbReference>
<evidence type="ECO:0000256" key="2">
    <source>
        <dbReference type="ARBA" id="ARBA00022777"/>
    </source>
</evidence>
<dbReference type="PANTHER" id="PTHR47690:SF1">
    <property type="entry name" value="GLUCOKINASE"/>
    <property type="match status" value="1"/>
</dbReference>
<keyword evidence="1" id="KW-0808">Transferase</keyword>
<protein>
    <submittedName>
        <fullName evidence="4">Glucokinase</fullName>
    </submittedName>
</protein>
<dbReference type="PANTHER" id="PTHR47690">
    <property type="entry name" value="GLUCOKINASE"/>
    <property type="match status" value="1"/>
</dbReference>
<reference evidence="4 5" key="1">
    <citation type="submission" date="2023-01" db="EMBL/GenBank/DDBJ databases">
        <title>Novel species of the genus Asticcacaulis isolated from rivers.</title>
        <authorList>
            <person name="Lu H."/>
        </authorList>
    </citation>
    <scope>NUCLEOTIDE SEQUENCE [LARGE SCALE GENOMIC DNA]</scope>
    <source>
        <strain evidence="4 5">LKC15W</strain>
    </source>
</reference>
<evidence type="ECO:0000256" key="1">
    <source>
        <dbReference type="ARBA" id="ARBA00022679"/>
    </source>
</evidence>
<dbReference type="RefSeq" id="WP_272745049.1">
    <property type="nucleotide sequence ID" value="NZ_JAQQKV010000002.1"/>
</dbReference>
<evidence type="ECO:0000256" key="3">
    <source>
        <dbReference type="RuleBase" id="RU004046"/>
    </source>
</evidence>
<dbReference type="SUPFAM" id="SSF53067">
    <property type="entry name" value="Actin-like ATPase domain"/>
    <property type="match status" value="1"/>
</dbReference>
<dbReference type="InterPro" id="IPR050201">
    <property type="entry name" value="Bacterial_glucokinase"/>
</dbReference>
<dbReference type="EMBL" id="JAQQKV010000002">
    <property type="protein sequence ID" value="MDC7676721.1"/>
    <property type="molecule type" value="Genomic_DNA"/>
</dbReference>
<keyword evidence="5" id="KW-1185">Reference proteome</keyword>
<name>A0ABT5HKN8_9CAUL</name>
<dbReference type="Gene3D" id="3.30.420.40">
    <property type="match status" value="1"/>
</dbReference>
<dbReference type="Proteomes" id="UP001218579">
    <property type="component" value="Unassembled WGS sequence"/>
</dbReference>
<sequence>MGDPVLLCDLSIGSHVNLALAEAGQRPEDAAQYECTGRDALDGAILDFLKRKDNPRLKGAAISSRGWEDGGIIHLPDGNLTISRTELRELLDVQRVNLVNNFVARALAIPSLRRNERSKICGGDNAEETVIAVLGPHYGLGLAALVADGAGGWTALPGEGGHSDLPVKTDRQWAVMKSLKARHGHVSREMTVSLSGLCEVWRAIGVIDGADPQGADAQTIVNMARRGDARAQEAVSLVTDWLAGMASDVAMIMGARGGIYLTGALLDMVGDMFDAHRFCAGYLDKGALSDYVRDIPVFRTTARQMEITGLSTLF</sequence>
<dbReference type="InterPro" id="IPR003836">
    <property type="entry name" value="Glucokinase"/>
</dbReference>
<comment type="caution">
    <text evidence="4">The sequence shown here is derived from an EMBL/GenBank/DDBJ whole genome shotgun (WGS) entry which is preliminary data.</text>
</comment>
<comment type="similarity">
    <text evidence="3">Belongs to the bacterial glucokinase family.</text>
</comment>
<dbReference type="InterPro" id="IPR043129">
    <property type="entry name" value="ATPase_NBD"/>
</dbReference>
<evidence type="ECO:0000313" key="4">
    <source>
        <dbReference type="EMBL" id="MDC7676721.1"/>
    </source>
</evidence>
<evidence type="ECO:0000313" key="5">
    <source>
        <dbReference type="Proteomes" id="UP001218579"/>
    </source>
</evidence>
<organism evidence="4 5">
    <name type="scientific">Asticcacaulis machinosus</name>
    <dbReference type="NCBI Taxonomy" id="2984211"/>
    <lineage>
        <taxon>Bacteria</taxon>
        <taxon>Pseudomonadati</taxon>
        <taxon>Pseudomonadota</taxon>
        <taxon>Alphaproteobacteria</taxon>
        <taxon>Caulobacterales</taxon>
        <taxon>Caulobacteraceae</taxon>
        <taxon>Asticcacaulis</taxon>
    </lineage>
</organism>
<accession>A0ABT5HKN8</accession>